<dbReference type="InterPro" id="IPR037203">
    <property type="entry name" value="T3SS_needle-like_sf"/>
</dbReference>
<dbReference type="GO" id="GO:0015031">
    <property type="term" value="P:protein transport"/>
    <property type="evidence" value="ECO:0007669"/>
    <property type="project" value="InterPro"/>
</dbReference>
<dbReference type="Gene3D" id="1.20.58.90">
    <property type="match status" value="1"/>
</dbReference>
<dbReference type="Proteomes" id="UP000009173">
    <property type="component" value="Plasmid pDVUL01"/>
</dbReference>
<evidence type="ECO:0000313" key="2">
    <source>
        <dbReference type="Proteomes" id="UP000009173"/>
    </source>
</evidence>
<gene>
    <name evidence="1" type="ordered locus">Dvul_2994</name>
</gene>
<dbReference type="KEGG" id="dvl:Dvul_2994"/>
<dbReference type="InterPro" id="IPR021123">
    <property type="entry name" value="T3SS_needle-like"/>
</dbReference>
<sequence length="83" mass="9015">MNVGNAPGLDLGKMFQTGVDSLGDKGKALQDKMGTLMQQEQVSPEQMLQLQFEMGQYNATLEALSSVTKSMTDMLKSLSQRTG</sequence>
<dbReference type="HOGENOM" id="CLU_2537155_0_0_7"/>
<dbReference type="SUPFAM" id="SSF140129">
    <property type="entry name" value="MxiH-like"/>
    <property type="match status" value="1"/>
</dbReference>
<dbReference type="RefSeq" id="WP_011176693.1">
    <property type="nucleotide sequence ID" value="NC_008741.1"/>
</dbReference>
<keyword evidence="1" id="KW-0614">Plasmid</keyword>
<evidence type="ECO:0000313" key="1">
    <source>
        <dbReference type="EMBL" id="ABM30005.1"/>
    </source>
</evidence>
<dbReference type="EMBL" id="CP000528">
    <property type="protein sequence ID" value="ABM30005.1"/>
    <property type="molecule type" value="Genomic_DNA"/>
</dbReference>
<accession>A0A0H3ADQ0</accession>
<name>A0A0H3ADQ0_NITV4</name>
<protein>
    <submittedName>
        <fullName evidence="1">Type III secretion system needle protein</fullName>
    </submittedName>
</protein>
<dbReference type="AlphaFoldDB" id="A0A0H3ADQ0"/>
<organism evidence="1 2">
    <name type="scientific">Nitratidesulfovibrio vulgaris (strain DP4)</name>
    <name type="common">Desulfovibrio vulgaris</name>
    <dbReference type="NCBI Taxonomy" id="391774"/>
    <lineage>
        <taxon>Bacteria</taxon>
        <taxon>Pseudomonadati</taxon>
        <taxon>Thermodesulfobacteriota</taxon>
        <taxon>Desulfovibrionia</taxon>
        <taxon>Desulfovibrionales</taxon>
        <taxon>Desulfovibrionaceae</taxon>
        <taxon>Nitratidesulfovibrio</taxon>
    </lineage>
</organism>
<proteinExistence type="predicted"/>
<geneLocation type="plasmid" evidence="1 2">
    <name>pDVUL01</name>
</geneLocation>
<dbReference type="Pfam" id="PF09392">
    <property type="entry name" value="T3SS_needle_F"/>
    <property type="match status" value="1"/>
</dbReference>
<reference evidence="2" key="1">
    <citation type="journal article" date="2009" name="Environ. Microbiol.">
        <title>Contribution of mobile genetic elements to Desulfovibrio vulgaris genome plasticity.</title>
        <authorList>
            <person name="Walker C.B."/>
            <person name="Stolyar S."/>
            <person name="Chivian D."/>
            <person name="Pinel N."/>
            <person name="Gabster J.A."/>
            <person name="Dehal P.S."/>
            <person name="He Z."/>
            <person name="Yang Z.K."/>
            <person name="Yen H.C."/>
            <person name="Zhou J."/>
            <person name="Wall J.D."/>
            <person name="Hazen T.C."/>
            <person name="Arkin A.P."/>
            <person name="Stahl D.A."/>
        </authorList>
    </citation>
    <scope>NUCLEOTIDE SEQUENCE [LARGE SCALE GENOMIC DNA]</scope>
    <source>
        <strain evidence="2">DP4</strain>
        <plasmid evidence="2">Plasmid pDVUL01</plasmid>
    </source>
</reference>